<dbReference type="Pfam" id="PF01966">
    <property type="entry name" value="HD"/>
    <property type="match status" value="1"/>
</dbReference>
<dbReference type="SMART" id="SM00471">
    <property type="entry name" value="HDc"/>
    <property type="match status" value="1"/>
</dbReference>
<dbReference type="Gene3D" id="1.10.3410.10">
    <property type="entry name" value="putative deoxyguanosinetriphosphate triphosphohydrolase like domain"/>
    <property type="match status" value="1"/>
</dbReference>
<accession>A0A5S9MY97</accession>
<dbReference type="InterPro" id="IPR006261">
    <property type="entry name" value="dGTPase"/>
</dbReference>
<dbReference type="EMBL" id="CACSIO010000001">
    <property type="protein sequence ID" value="CAA0082336.1"/>
    <property type="molecule type" value="Genomic_DNA"/>
</dbReference>
<dbReference type="InterPro" id="IPR003607">
    <property type="entry name" value="HD/PDEase_dom"/>
</dbReference>
<evidence type="ECO:0000259" key="3">
    <source>
        <dbReference type="PROSITE" id="PS51831"/>
    </source>
</evidence>
<evidence type="ECO:0000256" key="2">
    <source>
        <dbReference type="SAM" id="MobiDB-lite"/>
    </source>
</evidence>
<evidence type="ECO:0000313" key="4">
    <source>
        <dbReference type="EMBL" id="CAA0082336.1"/>
    </source>
</evidence>
<dbReference type="GO" id="GO:0008832">
    <property type="term" value="F:dGTPase activity"/>
    <property type="evidence" value="ECO:0007669"/>
    <property type="project" value="UniProtKB-EC"/>
</dbReference>
<proteinExistence type="predicted"/>
<dbReference type="NCBIfam" id="NF002205">
    <property type="entry name" value="PRK01096.1"/>
    <property type="match status" value="1"/>
</dbReference>
<keyword evidence="5" id="KW-1185">Reference proteome</keyword>
<dbReference type="InterPro" id="IPR006674">
    <property type="entry name" value="HD_domain"/>
</dbReference>
<dbReference type="SUPFAM" id="SSF109604">
    <property type="entry name" value="HD-domain/PDEase-like"/>
    <property type="match status" value="1"/>
</dbReference>
<dbReference type="InterPro" id="IPR050135">
    <property type="entry name" value="dGTPase-like"/>
</dbReference>
<dbReference type="OrthoDB" id="9803619at2"/>
<dbReference type="PANTHER" id="PTHR11373">
    <property type="entry name" value="DEOXYNUCLEOSIDE TRIPHOSPHATE TRIPHOSPHOHYDROLASE"/>
    <property type="match status" value="1"/>
</dbReference>
<organism evidence="4 5">
    <name type="scientific">BD1-7 clade bacterium</name>
    <dbReference type="NCBI Taxonomy" id="2029982"/>
    <lineage>
        <taxon>Bacteria</taxon>
        <taxon>Pseudomonadati</taxon>
        <taxon>Pseudomonadota</taxon>
        <taxon>Gammaproteobacteria</taxon>
        <taxon>Cellvibrionales</taxon>
        <taxon>Spongiibacteraceae</taxon>
        <taxon>BD1-7 clade</taxon>
    </lineage>
</organism>
<evidence type="ECO:0000256" key="1">
    <source>
        <dbReference type="ARBA" id="ARBA00022801"/>
    </source>
</evidence>
<dbReference type="AlphaFoldDB" id="A0A5S9MY97"/>
<feature type="domain" description="HD" evidence="3">
    <location>
        <begin position="60"/>
        <end position="248"/>
    </location>
</feature>
<reference evidence="4 5" key="1">
    <citation type="submission" date="2019-11" db="EMBL/GenBank/DDBJ databases">
        <authorList>
            <person name="Holert J."/>
        </authorList>
    </citation>
    <scope>NUCLEOTIDE SEQUENCE [LARGE SCALE GENOMIC DNA]</scope>
    <source>
        <strain evidence="4">SB11_3</strain>
    </source>
</reference>
<dbReference type="NCBIfam" id="TIGR01353">
    <property type="entry name" value="dGTP_triPase"/>
    <property type="match status" value="1"/>
</dbReference>
<keyword evidence="1 4" id="KW-0378">Hydrolase</keyword>
<dbReference type="CDD" id="cd00077">
    <property type="entry name" value="HDc"/>
    <property type="match status" value="1"/>
</dbReference>
<feature type="region of interest" description="Disordered" evidence="2">
    <location>
        <begin position="1"/>
        <end position="30"/>
    </location>
</feature>
<dbReference type="GO" id="GO:0006203">
    <property type="term" value="P:dGTP catabolic process"/>
    <property type="evidence" value="ECO:0007669"/>
    <property type="project" value="TreeGrafter"/>
</dbReference>
<dbReference type="InterPro" id="IPR023293">
    <property type="entry name" value="dGTP_triP_hydro_central_sf"/>
</dbReference>
<gene>
    <name evidence="4" type="primary">dgt</name>
    <name evidence="4" type="ORF">OPDIPICF_00404</name>
</gene>
<dbReference type="Proteomes" id="UP000441399">
    <property type="component" value="Unassembled WGS sequence"/>
</dbReference>
<dbReference type="PANTHER" id="PTHR11373:SF40">
    <property type="entry name" value="DEOXYGUANOSINETRIPHOSPHATE TRIPHOSPHOHYDROLASE-LIKE PROTEIN 2"/>
    <property type="match status" value="1"/>
</dbReference>
<dbReference type="PROSITE" id="PS51831">
    <property type="entry name" value="HD"/>
    <property type="match status" value="1"/>
</dbReference>
<name>A0A5S9MY97_9GAMM</name>
<sequence>MQWHQLLNPSRLGGKPPKAEPGRSPFNSDHDKIIFSGAFRRLARKTQVHPMAQNDHVHNRLTHSLEVGCVGRSLGILAGLKLAEINQLPDAVCAADLGDIVQATCLAHDIGNPPFGHTGEEAIKSWFMNAGNHLLQNMREEEAHDLIHFEGNAQGFRVLTSVENHINKGGMRLTYATLAASIKYPWTSLPAAEGQRPRVHKFGVFSSELETFHEVAEATGLLSKSGDNWYCRHPLAHLMEAADDFCYGILDLEDGLEMEILGWDEFFEIIEPVIPAPSMSEMEADIRRLKSTRRKLPLIRGKVIETYIEAASDAFLKHQQQYLDGDDTPLIELCPPHIRDSIKAAKSIARQQIYNHARKVELEIGAYNVIATLLDVMCHSVIEWVHDRDNMSFRSQRVLDLIGEHSFDTRIGSGEDHGKPAGSSQDYLALRRVVDFLSGMTDNYAIYLAKQFNGMAI</sequence>
<evidence type="ECO:0000313" key="5">
    <source>
        <dbReference type="Proteomes" id="UP000441399"/>
    </source>
</evidence>
<protein>
    <submittedName>
        <fullName evidence="4">Deoxyguanosinetriphosphate triphosphohydrolase</fullName>
        <ecNumber evidence="4">3.1.5.1</ecNumber>
    </submittedName>
</protein>
<dbReference type="InterPro" id="IPR027432">
    <property type="entry name" value="dGTP_triphosphohydrolase_C"/>
</dbReference>
<dbReference type="EC" id="3.1.5.1" evidence="4"/>
<dbReference type="Gene3D" id="1.10.3550.10">
    <property type="entry name" value="eoxyguanosinetriphosphate triphosphohydrolase domain-like"/>
    <property type="match status" value="1"/>
</dbReference>
<dbReference type="Gene3D" id="1.10.3210.10">
    <property type="entry name" value="Hypothetical protein af1432"/>
    <property type="match status" value="1"/>
</dbReference>